<dbReference type="OrthoDB" id="1101490at2759"/>
<dbReference type="Proteomes" id="UP000504610">
    <property type="component" value="Chromosome 7"/>
</dbReference>
<dbReference type="PANTHER" id="PTHR33240:SF15">
    <property type="entry name" value="GAG-PRO-LIKE PROTEIN"/>
    <property type="match status" value="1"/>
</dbReference>
<dbReference type="AlphaFoldDB" id="A0A6J0N4J8"/>
<evidence type="ECO:0000313" key="1">
    <source>
        <dbReference type="Proteomes" id="UP000504610"/>
    </source>
</evidence>
<evidence type="ECO:0000313" key="2">
    <source>
        <dbReference type="RefSeq" id="XP_018479582.1"/>
    </source>
</evidence>
<dbReference type="PANTHER" id="PTHR33240">
    <property type="entry name" value="OS08G0508500 PROTEIN"/>
    <property type="match status" value="1"/>
</dbReference>
<dbReference type="CDD" id="cd00303">
    <property type="entry name" value="retropepsin_like"/>
    <property type="match status" value="1"/>
</dbReference>
<proteinExistence type="predicted"/>
<dbReference type="RefSeq" id="XP_018479582.1">
    <property type="nucleotide sequence ID" value="XM_018624080.1"/>
</dbReference>
<protein>
    <submittedName>
        <fullName evidence="2">Uncharacterized protein LOC108850571</fullName>
    </submittedName>
</protein>
<name>A0A6J0N4J8_RAPSA</name>
<dbReference type="KEGG" id="rsz:108850571"/>
<reference evidence="2" key="2">
    <citation type="submission" date="2025-08" db="UniProtKB">
        <authorList>
            <consortium name="RefSeq"/>
        </authorList>
    </citation>
    <scope>IDENTIFICATION</scope>
    <source>
        <tissue evidence="2">Leaf</tissue>
    </source>
</reference>
<keyword evidence="1" id="KW-1185">Reference proteome</keyword>
<dbReference type="Gene3D" id="2.40.70.10">
    <property type="entry name" value="Acid Proteases"/>
    <property type="match status" value="1"/>
</dbReference>
<reference evidence="1" key="1">
    <citation type="journal article" date="2019" name="Database">
        <title>The radish genome database (RadishGD): an integrated information resource for radish genomics.</title>
        <authorList>
            <person name="Yu H.J."/>
            <person name="Baek S."/>
            <person name="Lee Y.J."/>
            <person name="Cho A."/>
            <person name="Mun J.H."/>
        </authorList>
    </citation>
    <scope>NUCLEOTIDE SEQUENCE [LARGE SCALE GENOMIC DNA]</scope>
    <source>
        <strain evidence="1">cv. WK10039</strain>
    </source>
</reference>
<sequence length="157" mass="17696">MPHHDALIITIELAGVAISKVLVDSRCVANLLSHETLEKIDRPDVVIDKYAPPLFSFGGSSVPLLGNIAIIVKTYDLEQETEFSVMNNLSPFDAILGRPWLHRMKAVPSIYHQCVKFISPTGEKTIYGNQRQSRSYYMTGYRKMFSQETNQPAVRDP</sequence>
<organism evidence="1 2">
    <name type="scientific">Raphanus sativus</name>
    <name type="common">Radish</name>
    <name type="synonym">Raphanus raphanistrum var. sativus</name>
    <dbReference type="NCBI Taxonomy" id="3726"/>
    <lineage>
        <taxon>Eukaryota</taxon>
        <taxon>Viridiplantae</taxon>
        <taxon>Streptophyta</taxon>
        <taxon>Embryophyta</taxon>
        <taxon>Tracheophyta</taxon>
        <taxon>Spermatophyta</taxon>
        <taxon>Magnoliopsida</taxon>
        <taxon>eudicotyledons</taxon>
        <taxon>Gunneridae</taxon>
        <taxon>Pentapetalae</taxon>
        <taxon>rosids</taxon>
        <taxon>malvids</taxon>
        <taxon>Brassicales</taxon>
        <taxon>Brassicaceae</taxon>
        <taxon>Brassiceae</taxon>
        <taxon>Raphanus</taxon>
    </lineage>
</organism>
<accession>A0A6J0N4J8</accession>
<dbReference type="GeneID" id="108850571"/>
<gene>
    <name evidence="2" type="primary">LOC108850571</name>
</gene>
<dbReference type="InterPro" id="IPR021109">
    <property type="entry name" value="Peptidase_aspartic_dom_sf"/>
</dbReference>